<keyword evidence="5 10" id="KW-0375">Hydrogen ion transport</keyword>
<evidence type="ECO:0000256" key="11">
    <source>
        <dbReference type="RuleBase" id="RU003656"/>
    </source>
</evidence>
<dbReference type="GO" id="GO:0046933">
    <property type="term" value="F:proton-transporting ATP synthase activity, rotational mechanism"/>
    <property type="evidence" value="ECO:0007669"/>
    <property type="project" value="UniProtKB-UniRule"/>
</dbReference>
<dbReference type="PANTHER" id="PTHR13822">
    <property type="entry name" value="ATP SYNTHASE DELTA/EPSILON CHAIN"/>
    <property type="match status" value="1"/>
</dbReference>
<keyword evidence="6 10" id="KW-0406">Ion transport</keyword>
<dbReference type="InterPro" id="IPR020546">
    <property type="entry name" value="ATP_synth_F1_dsu/esu_N"/>
</dbReference>
<comment type="subunit">
    <text evidence="10 11">F-type ATPases have 2 components, CF(1) - the catalytic core - and CF(0) - the membrane proton channel. CF(1) has five subunits: alpha(3), beta(3), gamma(1), delta(1), epsilon(1). CF(0) has three main subunits: a, b and c.</text>
</comment>
<dbReference type="NCBIfam" id="NF001851">
    <property type="entry name" value="PRK00571.2-4"/>
    <property type="match status" value="1"/>
</dbReference>
<keyword evidence="4 10" id="KW-0813">Transport</keyword>
<gene>
    <name evidence="10" type="primary">atpC</name>
    <name evidence="12" type="ORF">FNA67_20405</name>
</gene>
<keyword evidence="7 10" id="KW-0472">Membrane</keyword>
<evidence type="ECO:0000256" key="6">
    <source>
        <dbReference type="ARBA" id="ARBA00023065"/>
    </source>
</evidence>
<dbReference type="InterPro" id="IPR036771">
    <property type="entry name" value="ATPsynth_dsu/esu_N"/>
</dbReference>
<organism evidence="12 13">
    <name type="scientific">Paradevosia tibetensis</name>
    <dbReference type="NCBI Taxonomy" id="1447062"/>
    <lineage>
        <taxon>Bacteria</taxon>
        <taxon>Pseudomonadati</taxon>
        <taxon>Pseudomonadota</taxon>
        <taxon>Alphaproteobacteria</taxon>
        <taxon>Hyphomicrobiales</taxon>
        <taxon>Devosiaceae</taxon>
        <taxon>Paradevosia</taxon>
    </lineage>
</organism>
<keyword evidence="9 10" id="KW-0066">ATP synthesis</keyword>
<dbReference type="Pfam" id="PF02823">
    <property type="entry name" value="ATP-synt_DE_N"/>
    <property type="match status" value="1"/>
</dbReference>
<dbReference type="PANTHER" id="PTHR13822:SF10">
    <property type="entry name" value="ATP SYNTHASE EPSILON CHAIN, CHLOROPLASTIC"/>
    <property type="match status" value="1"/>
</dbReference>
<protein>
    <recommendedName>
        <fullName evidence="10">ATP synthase epsilon chain</fullName>
    </recommendedName>
    <alternativeName>
        <fullName evidence="10">ATP synthase F1 sector epsilon subunit</fullName>
    </alternativeName>
    <alternativeName>
        <fullName evidence="10">F-ATPase epsilon subunit</fullName>
    </alternativeName>
</protein>
<name>A0A5B9DT80_9HYPH</name>
<dbReference type="SUPFAM" id="SSF51344">
    <property type="entry name" value="Epsilon subunit of F1F0-ATP synthase N-terminal domain"/>
    <property type="match status" value="1"/>
</dbReference>
<evidence type="ECO:0000256" key="2">
    <source>
        <dbReference type="ARBA" id="ARBA00004184"/>
    </source>
</evidence>
<evidence type="ECO:0000313" key="12">
    <source>
        <dbReference type="EMBL" id="QEE22377.1"/>
    </source>
</evidence>
<dbReference type="EMBL" id="CP041690">
    <property type="protein sequence ID" value="QEE22377.1"/>
    <property type="molecule type" value="Genomic_DNA"/>
</dbReference>
<keyword evidence="10" id="KW-1003">Cell membrane</keyword>
<evidence type="ECO:0000256" key="10">
    <source>
        <dbReference type="HAMAP-Rule" id="MF_00530"/>
    </source>
</evidence>
<comment type="similarity">
    <text evidence="3 10 11">Belongs to the ATPase epsilon chain family.</text>
</comment>
<accession>A0A5B9DT80</accession>
<evidence type="ECO:0000256" key="3">
    <source>
        <dbReference type="ARBA" id="ARBA00005712"/>
    </source>
</evidence>
<dbReference type="GO" id="GO:0005886">
    <property type="term" value="C:plasma membrane"/>
    <property type="evidence" value="ECO:0007669"/>
    <property type="project" value="UniProtKB-SubCell"/>
</dbReference>
<dbReference type="HAMAP" id="MF_00530">
    <property type="entry name" value="ATP_synth_epsil_bac"/>
    <property type="match status" value="1"/>
</dbReference>
<dbReference type="GO" id="GO:0045259">
    <property type="term" value="C:proton-transporting ATP synthase complex"/>
    <property type="evidence" value="ECO:0007669"/>
    <property type="project" value="UniProtKB-KW"/>
</dbReference>
<dbReference type="InterPro" id="IPR001469">
    <property type="entry name" value="ATP_synth_F1_dsu/esu"/>
</dbReference>
<dbReference type="GO" id="GO:0005524">
    <property type="term" value="F:ATP binding"/>
    <property type="evidence" value="ECO:0007669"/>
    <property type="project" value="UniProtKB-UniRule"/>
</dbReference>
<dbReference type="NCBIfam" id="TIGR01216">
    <property type="entry name" value="ATP_synt_epsi"/>
    <property type="match status" value="1"/>
</dbReference>
<dbReference type="Proteomes" id="UP000321062">
    <property type="component" value="Chromosome"/>
</dbReference>
<evidence type="ECO:0000256" key="8">
    <source>
        <dbReference type="ARBA" id="ARBA00023196"/>
    </source>
</evidence>
<comment type="function">
    <text evidence="1 10">Produces ATP from ADP in the presence of a proton gradient across the membrane.</text>
</comment>
<evidence type="ECO:0000256" key="7">
    <source>
        <dbReference type="ARBA" id="ARBA00023136"/>
    </source>
</evidence>
<keyword evidence="13" id="KW-1185">Reference proteome</keyword>
<evidence type="ECO:0000313" key="13">
    <source>
        <dbReference type="Proteomes" id="UP000321062"/>
    </source>
</evidence>
<dbReference type="Gene3D" id="2.60.15.10">
    <property type="entry name" value="F0F1 ATP synthase delta/epsilon subunit, N-terminal"/>
    <property type="match status" value="1"/>
</dbReference>
<dbReference type="OrthoDB" id="9799969at2"/>
<evidence type="ECO:0000256" key="9">
    <source>
        <dbReference type="ARBA" id="ARBA00023310"/>
    </source>
</evidence>
<evidence type="ECO:0000256" key="4">
    <source>
        <dbReference type="ARBA" id="ARBA00022448"/>
    </source>
</evidence>
<dbReference type="GO" id="GO:0012505">
    <property type="term" value="C:endomembrane system"/>
    <property type="evidence" value="ECO:0007669"/>
    <property type="project" value="UniProtKB-SubCell"/>
</dbReference>
<dbReference type="AlphaFoldDB" id="A0A5B9DT80"/>
<sequence>MAEGIHIEIVSPEKLILAEDARSVAVPGADGYFTVLGDHAPLMTTLKPGFITVVRADGTNRTFYVRGGFADVSPEGLTILAEEASSFADFDRAAIEKALADAQEQLARAESFEDKSFAQELVSGWMNLMMEAGQIDEAHIH</sequence>
<proteinExistence type="inferred from homology"/>
<reference evidence="12 13" key="1">
    <citation type="journal article" date="2015" name="Int. J. Syst. Evol. Microbiol.">
        <title>Youhaiella tibetensis gen. nov., sp. nov., isolated from subsurface sediment.</title>
        <authorList>
            <person name="Wang Y.X."/>
            <person name="Huang F.Q."/>
            <person name="Nogi Y."/>
            <person name="Pang S.J."/>
            <person name="Wang P.K."/>
            <person name="Lv J."/>
        </authorList>
    </citation>
    <scope>NUCLEOTIDE SEQUENCE [LARGE SCALE GENOMIC DNA]</scope>
    <source>
        <strain evidence="13">fig4</strain>
    </source>
</reference>
<dbReference type="KEGG" id="yti:FNA67_20405"/>
<dbReference type="RefSeq" id="WP_049706902.1">
    <property type="nucleotide sequence ID" value="NZ_BMFM01000001.1"/>
</dbReference>
<keyword evidence="8 10" id="KW-0139">CF(1)</keyword>
<evidence type="ECO:0000256" key="1">
    <source>
        <dbReference type="ARBA" id="ARBA00003543"/>
    </source>
</evidence>
<evidence type="ECO:0000256" key="5">
    <source>
        <dbReference type="ARBA" id="ARBA00022781"/>
    </source>
</evidence>
<dbReference type="CDD" id="cd12152">
    <property type="entry name" value="F1-ATPase_delta"/>
    <property type="match status" value="1"/>
</dbReference>
<comment type="subcellular location">
    <subcellularLocation>
        <location evidence="10">Cell membrane</location>
        <topology evidence="10">Peripheral membrane protein</topology>
    </subcellularLocation>
    <subcellularLocation>
        <location evidence="2">Endomembrane system</location>
        <topology evidence="2">Peripheral membrane protein</topology>
    </subcellularLocation>
</comment>